<accession>A0A1I1B0C5</accession>
<evidence type="ECO:0000256" key="2">
    <source>
        <dbReference type="ARBA" id="ARBA00023125"/>
    </source>
</evidence>
<dbReference type="InterPro" id="IPR044068">
    <property type="entry name" value="CB"/>
</dbReference>
<organism evidence="7 8">
    <name type="scientific">Cellulomonas marina</name>
    <dbReference type="NCBI Taxonomy" id="988821"/>
    <lineage>
        <taxon>Bacteria</taxon>
        <taxon>Bacillati</taxon>
        <taxon>Actinomycetota</taxon>
        <taxon>Actinomycetes</taxon>
        <taxon>Micrococcales</taxon>
        <taxon>Cellulomonadaceae</taxon>
        <taxon>Cellulomonas</taxon>
    </lineage>
</organism>
<evidence type="ECO:0000259" key="5">
    <source>
        <dbReference type="PROSITE" id="PS51898"/>
    </source>
</evidence>
<dbReference type="SUPFAM" id="SSF56349">
    <property type="entry name" value="DNA breaking-rejoining enzymes"/>
    <property type="match status" value="1"/>
</dbReference>
<gene>
    <name evidence="7" type="ORF">SAMN05421867_12417</name>
</gene>
<dbReference type="EMBL" id="FOKA01000024">
    <property type="protein sequence ID" value="SFB42108.1"/>
    <property type="molecule type" value="Genomic_DNA"/>
</dbReference>
<dbReference type="GO" id="GO:0006310">
    <property type="term" value="P:DNA recombination"/>
    <property type="evidence" value="ECO:0007669"/>
    <property type="project" value="UniProtKB-KW"/>
</dbReference>
<dbReference type="AlphaFoldDB" id="A0A1I1B0C5"/>
<dbReference type="InterPro" id="IPR013762">
    <property type="entry name" value="Integrase-like_cat_sf"/>
</dbReference>
<sequence>MDEYKDYLVKAGQISNGSLQQYARFVAAYPTFDDWLAQPLEQRLGRLRGEGRRPSHMTNGTSYSGRQYLMYASMTGRLKLPWDYLIMLQLRGFAQMATVLGHEWLPAHMEDVIEKAVAQGWSKSSAGTSISFLLPRFVLRHADPHYIKGLTALDFETFRGEVRDVYATASPESNTKWRAEDRRMGRGALSAAFGAHAIHFQLGLVTDGPVRTRPEGKLIESDVAPGISEAIERWLQYDSDRGTPDKTLRNHDLHLRYFTAFVAENLPTLHDLSGLERAHIIDYIGWLAKRKQLRDKSLALTPGTRRSALGTLAKMLREVAENDLGPAPGRELIHKADYPKPQKALPRFIPKRELELLVKAMADLKDPYQRCSLLVARWSGARSDEIKRLELDCLDTYADGTYRLRIPIGKTGKERSVPLANEAAYAIQAVQALRANDRDAGKIDRVTKRRVRYLFMYQGRHLSKSFLFDIPLQAVCEQAGLLTAEGGRLVTAHRFRHTLGTNLVEAGARWRTIMAILGHETSDMTLTYAHISDPEVKADYEKVVLLGSAIAGPAATKIRNKELSTHELDWLQSNFFKSEMELGGCIRLPEEGPCECDMFLACPKFFTTKSHAPRLRRRWHREEELIHDARERGWPREVERHRAIQVRIEKLLADLGESLEGPDEAC</sequence>
<protein>
    <submittedName>
        <fullName evidence="7">Site-specific recombinase XerD</fullName>
    </submittedName>
</protein>
<keyword evidence="8" id="KW-1185">Reference proteome</keyword>
<feature type="domain" description="Core-binding (CB)" evidence="6">
    <location>
        <begin position="225"/>
        <end position="320"/>
    </location>
</feature>
<evidence type="ECO:0000313" key="8">
    <source>
        <dbReference type="Proteomes" id="UP000199012"/>
    </source>
</evidence>
<dbReference type="InterPro" id="IPR010998">
    <property type="entry name" value="Integrase_recombinase_N"/>
</dbReference>
<dbReference type="Pfam" id="PF00589">
    <property type="entry name" value="Phage_integrase"/>
    <property type="match status" value="1"/>
</dbReference>
<dbReference type="PROSITE" id="PS51898">
    <property type="entry name" value="TYR_RECOMBINASE"/>
    <property type="match status" value="1"/>
</dbReference>
<dbReference type="PROSITE" id="PS51900">
    <property type="entry name" value="CB"/>
    <property type="match status" value="1"/>
</dbReference>
<keyword evidence="2 4" id="KW-0238">DNA-binding</keyword>
<name>A0A1I1B0C5_9CELL</name>
<dbReference type="PANTHER" id="PTHR30349:SF64">
    <property type="entry name" value="PROPHAGE INTEGRASE INTD-RELATED"/>
    <property type="match status" value="1"/>
</dbReference>
<dbReference type="PANTHER" id="PTHR30349">
    <property type="entry name" value="PHAGE INTEGRASE-RELATED"/>
    <property type="match status" value="1"/>
</dbReference>
<dbReference type="Gene3D" id="1.10.150.130">
    <property type="match status" value="1"/>
</dbReference>
<comment type="similarity">
    <text evidence="1">Belongs to the 'phage' integrase family.</text>
</comment>
<dbReference type="Gene3D" id="1.10.443.10">
    <property type="entry name" value="Intergrase catalytic core"/>
    <property type="match status" value="1"/>
</dbReference>
<evidence type="ECO:0000259" key="6">
    <source>
        <dbReference type="PROSITE" id="PS51900"/>
    </source>
</evidence>
<dbReference type="InterPro" id="IPR002104">
    <property type="entry name" value="Integrase_catalytic"/>
</dbReference>
<dbReference type="InterPro" id="IPR011010">
    <property type="entry name" value="DNA_brk_join_enz"/>
</dbReference>
<evidence type="ECO:0000256" key="4">
    <source>
        <dbReference type="PROSITE-ProRule" id="PRU01248"/>
    </source>
</evidence>
<evidence type="ECO:0000256" key="3">
    <source>
        <dbReference type="ARBA" id="ARBA00023172"/>
    </source>
</evidence>
<keyword evidence="3" id="KW-0233">DNA recombination</keyword>
<dbReference type="GO" id="GO:0003677">
    <property type="term" value="F:DNA binding"/>
    <property type="evidence" value="ECO:0007669"/>
    <property type="project" value="UniProtKB-UniRule"/>
</dbReference>
<feature type="domain" description="Tyr recombinase" evidence="5">
    <location>
        <begin position="344"/>
        <end position="541"/>
    </location>
</feature>
<evidence type="ECO:0000313" key="7">
    <source>
        <dbReference type="EMBL" id="SFB42108.1"/>
    </source>
</evidence>
<dbReference type="RefSeq" id="WP_090035238.1">
    <property type="nucleotide sequence ID" value="NZ_BONM01000043.1"/>
</dbReference>
<reference evidence="7 8" key="1">
    <citation type="submission" date="2016-10" db="EMBL/GenBank/DDBJ databases">
        <authorList>
            <person name="de Groot N.N."/>
        </authorList>
    </citation>
    <scope>NUCLEOTIDE SEQUENCE [LARGE SCALE GENOMIC DNA]</scope>
    <source>
        <strain evidence="7 8">CGMCC 4.6945</strain>
    </source>
</reference>
<dbReference type="STRING" id="988821.SAMN05421867_12417"/>
<dbReference type="InterPro" id="IPR050090">
    <property type="entry name" value="Tyrosine_recombinase_XerCD"/>
</dbReference>
<proteinExistence type="inferred from homology"/>
<dbReference type="OrthoDB" id="8421690at2"/>
<evidence type="ECO:0000256" key="1">
    <source>
        <dbReference type="ARBA" id="ARBA00008857"/>
    </source>
</evidence>
<dbReference type="GO" id="GO:0015074">
    <property type="term" value="P:DNA integration"/>
    <property type="evidence" value="ECO:0007669"/>
    <property type="project" value="InterPro"/>
</dbReference>
<dbReference type="Proteomes" id="UP000199012">
    <property type="component" value="Unassembled WGS sequence"/>
</dbReference>